<comment type="similarity">
    <text evidence="1">Belongs to the ComF/GntX family.</text>
</comment>
<name>A0A8J3HPM4_9RICK</name>
<accession>A0A8J3HPM4</accession>
<dbReference type="PANTHER" id="PTHR47505">
    <property type="entry name" value="DNA UTILIZATION PROTEIN YHGH"/>
    <property type="match status" value="1"/>
</dbReference>
<dbReference type="PANTHER" id="PTHR47505:SF1">
    <property type="entry name" value="DNA UTILIZATION PROTEIN YHGH"/>
    <property type="match status" value="1"/>
</dbReference>
<feature type="domain" description="Phosphoribosyltransferase" evidence="2">
    <location>
        <begin position="135"/>
        <end position="214"/>
    </location>
</feature>
<evidence type="ECO:0000259" key="2">
    <source>
        <dbReference type="Pfam" id="PF00156"/>
    </source>
</evidence>
<protein>
    <submittedName>
        <fullName evidence="3">Phosphoribosyltransferase</fullName>
    </submittedName>
</protein>
<dbReference type="AlphaFoldDB" id="A0A8J3HPM4"/>
<dbReference type="Pfam" id="PF00156">
    <property type="entry name" value="Pribosyltran"/>
    <property type="match status" value="1"/>
</dbReference>
<sequence>MNCNCIISEDKDLCDECYQKIDFLEQNYCNLCGCIITSNANLCGKCIADPPPFSMLRSAFAYNADSKNMIISLKFFDNTNYVNTYAQWMYEKNRDIFVGVDSIIPVPLHRLRLFQRKYNQAALLAKAVSYLSNVSCQLFAVKRSLNTHAQTGLSTKQREANVKRAFVVTDSDVVRDKILLLIDDVVTTGATVKYCAQALKNCGAVEVRVLTLARTTAR</sequence>
<dbReference type="InterPro" id="IPR000836">
    <property type="entry name" value="PRTase_dom"/>
</dbReference>
<dbReference type="GO" id="GO:0016757">
    <property type="term" value="F:glycosyltransferase activity"/>
    <property type="evidence" value="ECO:0007669"/>
    <property type="project" value="UniProtKB-KW"/>
</dbReference>
<keyword evidence="3" id="KW-0328">Glycosyltransferase</keyword>
<gene>
    <name evidence="3" type="ORF">sL5_07320</name>
</gene>
<dbReference type="InterPro" id="IPR051910">
    <property type="entry name" value="ComF/GntX_DNA_util-trans"/>
</dbReference>
<reference evidence="3 4" key="1">
    <citation type="journal article" date="2021" name="Microb. Ecol.">
        <title>Candidatus Mesenet longicola: Novel Endosymbionts of Brontispa longissima that Induce Cytoplasmic Incompatibility.</title>
        <authorList>
            <person name="Takano S."/>
            <person name="Gotoh Y."/>
            <person name="Hayashi T."/>
        </authorList>
    </citation>
    <scope>NUCLEOTIDE SEQUENCE [LARGE SCALE GENOMIC DNA]</scope>
    <source>
        <strain evidence="3">L5</strain>
    </source>
</reference>
<evidence type="ECO:0000313" key="4">
    <source>
        <dbReference type="Proteomes" id="UP000637906"/>
    </source>
</evidence>
<dbReference type="SUPFAM" id="SSF53271">
    <property type="entry name" value="PRTase-like"/>
    <property type="match status" value="1"/>
</dbReference>
<dbReference type="Gene3D" id="3.40.50.2020">
    <property type="match status" value="1"/>
</dbReference>
<proteinExistence type="inferred from homology"/>
<keyword evidence="3" id="KW-0808">Transferase</keyword>
<keyword evidence="4" id="KW-1185">Reference proteome</keyword>
<comment type="caution">
    <text evidence="3">The sequence shown here is derived from an EMBL/GenBank/DDBJ whole genome shotgun (WGS) entry which is preliminary data.</text>
</comment>
<evidence type="ECO:0000313" key="3">
    <source>
        <dbReference type="EMBL" id="GHM59739.1"/>
    </source>
</evidence>
<organism evidence="3 4">
    <name type="scientific">Candidatus Mesenet longicola</name>
    <dbReference type="NCBI Taxonomy" id="1892558"/>
    <lineage>
        <taxon>Bacteria</taxon>
        <taxon>Pseudomonadati</taxon>
        <taxon>Pseudomonadota</taxon>
        <taxon>Alphaproteobacteria</taxon>
        <taxon>Rickettsiales</taxon>
        <taxon>Anaplasmataceae</taxon>
        <taxon>Candidatus Mesenet</taxon>
    </lineage>
</organism>
<evidence type="ECO:0000256" key="1">
    <source>
        <dbReference type="ARBA" id="ARBA00008007"/>
    </source>
</evidence>
<dbReference type="InterPro" id="IPR029057">
    <property type="entry name" value="PRTase-like"/>
</dbReference>
<dbReference type="EMBL" id="BNGU01000031">
    <property type="protein sequence ID" value="GHM59739.1"/>
    <property type="molecule type" value="Genomic_DNA"/>
</dbReference>
<dbReference type="CDD" id="cd06223">
    <property type="entry name" value="PRTases_typeI"/>
    <property type="match status" value="1"/>
</dbReference>
<dbReference type="Proteomes" id="UP000637906">
    <property type="component" value="Unassembled WGS sequence"/>
</dbReference>